<dbReference type="Pfam" id="PF00691">
    <property type="entry name" value="OmpA"/>
    <property type="match status" value="1"/>
</dbReference>
<evidence type="ECO:0000256" key="4">
    <source>
        <dbReference type="PROSITE-ProRule" id="PRU00473"/>
    </source>
</evidence>
<keyword evidence="5" id="KW-0732">Signal</keyword>
<dbReference type="InterPro" id="IPR006664">
    <property type="entry name" value="OMP_bac"/>
</dbReference>
<dbReference type="InterPro" id="IPR006665">
    <property type="entry name" value="OmpA-like"/>
</dbReference>
<dbReference type="CDD" id="cd07185">
    <property type="entry name" value="OmpA_C-like"/>
    <property type="match status" value="1"/>
</dbReference>
<protein>
    <submittedName>
        <fullName evidence="7">OmpA family protein</fullName>
    </submittedName>
</protein>
<dbReference type="PANTHER" id="PTHR30329:SF21">
    <property type="entry name" value="LIPOPROTEIN YIAD-RELATED"/>
    <property type="match status" value="1"/>
</dbReference>
<sequence length="176" mass="18876">MPLAPLTLALRRLTLAAPLLALMACSGAPSRPEATSVDASTKTEDGVALRTDAQPVLTEQQALARIKDENSVYFAFGAAQVDAAGEAKLRAHAEHLKANPKLDVVLTGHTDDRGSRSYNLAVSDQRTLAVARLLQSSGIARSRIKRVSLGSEKPGVVCKSTACQRKLRRVDISYRE</sequence>
<dbReference type="GO" id="GO:0009279">
    <property type="term" value="C:cell outer membrane"/>
    <property type="evidence" value="ECO:0007669"/>
    <property type="project" value="UniProtKB-SubCell"/>
</dbReference>
<name>A0A9D7JZ88_9PROT</name>
<dbReference type="InterPro" id="IPR050330">
    <property type="entry name" value="Bact_OuterMem_StrucFunc"/>
</dbReference>
<feature type="domain" description="OmpA-like" evidence="6">
    <location>
        <begin position="61"/>
        <end position="176"/>
    </location>
</feature>
<keyword evidence="2 4" id="KW-0472">Membrane</keyword>
<dbReference type="PANTHER" id="PTHR30329">
    <property type="entry name" value="STATOR ELEMENT OF FLAGELLAR MOTOR COMPLEX"/>
    <property type="match status" value="1"/>
</dbReference>
<accession>A0A9D7JZ88</accession>
<evidence type="ECO:0000256" key="5">
    <source>
        <dbReference type="SAM" id="SignalP"/>
    </source>
</evidence>
<evidence type="ECO:0000256" key="1">
    <source>
        <dbReference type="ARBA" id="ARBA00004442"/>
    </source>
</evidence>
<feature type="chain" id="PRO_5039195946" evidence="5">
    <location>
        <begin position="22"/>
        <end position="176"/>
    </location>
</feature>
<reference evidence="7" key="1">
    <citation type="submission" date="2020-10" db="EMBL/GenBank/DDBJ databases">
        <title>Connecting structure to function with the recovery of over 1000 high-quality activated sludge metagenome-assembled genomes encoding full-length rRNA genes using long-read sequencing.</title>
        <authorList>
            <person name="Singleton C.M."/>
            <person name="Petriglieri F."/>
            <person name="Kristensen J.M."/>
            <person name="Kirkegaard R.H."/>
            <person name="Michaelsen T.Y."/>
            <person name="Andersen M.H."/>
            <person name="Karst S.M."/>
            <person name="Dueholm M.S."/>
            <person name="Nielsen P.H."/>
            <person name="Albertsen M."/>
        </authorList>
    </citation>
    <scope>NUCLEOTIDE SEQUENCE</scope>
    <source>
        <strain evidence="7">Hirt_18-Q3-R61-65_BATAC.395</strain>
    </source>
</reference>
<evidence type="ECO:0000313" key="8">
    <source>
        <dbReference type="Proteomes" id="UP000886689"/>
    </source>
</evidence>
<feature type="signal peptide" evidence="5">
    <location>
        <begin position="1"/>
        <end position="21"/>
    </location>
</feature>
<proteinExistence type="predicted"/>
<evidence type="ECO:0000259" key="6">
    <source>
        <dbReference type="PROSITE" id="PS51123"/>
    </source>
</evidence>
<evidence type="ECO:0000256" key="2">
    <source>
        <dbReference type="ARBA" id="ARBA00023136"/>
    </source>
</evidence>
<dbReference type="Gene3D" id="3.30.1330.60">
    <property type="entry name" value="OmpA-like domain"/>
    <property type="match status" value="1"/>
</dbReference>
<dbReference type="PRINTS" id="PR01021">
    <property type="entry name" value="OMPADOMAIN"/>
</dbReference>
<evidence type="ECO:0000313" key="7">
    <source>
        <dbReference type="EMBL" id="MBK8523480.1"/>
    </source>
</evidence>
<keyword evidence="3" id="KW-0998">Cell outer membrane</keyword>
<dbReference type="Proteomes" id="UP000886689">
    <property type="component" value="Unassembled WGS sequence"/>
</dbReference>
<dbReference type="SUPFAM" id="SSF103088">
    <property type="entry name" value="OmpA-like"/>
    <property type="match status" value="1"/>
</dbReference>
<comment type="subcellular location">
    <subcellularLocation>
        <location evidence="1">Cell outer membrane</location>
    </subcellularLocation>
</comment>
<comment type="caution">
    <text evidence="7">The sequence shown here is derived from an EMBL/GenBank/DDBJ whole genome shotgun (WGS) entry which is preliminary data.</text>
</comment>
<dbReference type="PROSITE" id="PS51123">
    <property type="entry name" value="OMPA_2"/>
    <property type="match status" value="1"/>
</dbReference>
<evidence type="ECO:0000256" key="3">
    <source>
        <dbReference type="ARBA" id="ARBA00023237"/>
    </source>
</evidence>
<organism evidence="7 8">
    <name type="scientific">Candidatus Proximibacter danicus</name>
    <dbReference type="NCBI Taxonomy" id="2954365"/>
    <lineage>
        <taxon>Bacteria</taxon>
        <taxon>Pseudomonadati</taxon>
        <taxon>Pseudomonadota</taxon>
        <taxon>Betaproteobacteria</taxon>
        <taxon>Candidatus Proximibacter</taxon>
    </lineage>
</organism>
<dbReference type="AlphaFoldDB" id="A0A9D7JZ88"/>
<gene>
    <name evidence="7" type="ORF">IPL58_04725</name>
</gene>
<dbReference type="EMBL" id="JADJUC010000003">
    <property type="protein sequence ID" value="MBK8523480.1"/>
    <property type="molecule type" value="Genomic_DNA"/>
</dbReference>
<dbReference type="InterPro" id="IPR036737">
    <property type="entry name" value="OmpA-like_sf"/>
</dbReference>